<dbReference type="EMBL" id="NPBY01000066">
    <property type="protein sequence ID" value="PAD73402.1"/>
    <property type="molecule type" value="Genomic_DNA"/>
</dbReference>
<dbReference type="Pfam" id="PF00512">
    <property type="entry name" value="HisKA"/>
    <property type="match status" value="1"/>
</dbReference>
<dbReference type="Pfam" id="PF02518">
    <property type="entry name" value="HATPase_c"/>
    <property type="match status" value="1"/>
</dbReference>
<dbReference type="InterPro" id="IPR003594">
    <property type="entry name" value="HATPase_dom"/>
</dbReference>
<dbReference type="GO" id="GO:0007234">
    <property type="term" value="P:osmosensory signaling via phosphorelay pathway"/>
    <property type="evidence" value="ECO:0007669"/>
    <property type="project" value="TreeGrafter"/>
</dbReference>
<keyword evidence="12" id="KW-1133">Transmembrane helix</keyword>
<evidence type="ECO:0000256" key="2">
    <source>
        <dbReference type="ARBA" id="ARBA00004370"/>
    </source>
</evidence>
<feature type="coiled-coil region" evidence="10">
    <location>
        <begin position="131"/>
        <end position="158"/>
    </location>
</feature>
<evidence type="ECO:0000256" key="7">
    <source>
        <dbReference type="ARBA" id="ARBA00022777"/>
    </source>
</evidence>
<comment type="caution">
    <text evidence="14">The sequence shown here is derived from an EMBL/GenBank/DDBJ whole genome shotgun (WGS) entry which is preliminary data.</text>
</comment>
<dbReference type="GO" id="GO:0000155">
    <property type="term" value="F:phosphorelay sensor kinase activity"/>
    <property type="evidence" value="ECO:0007669"/>
    <property type="project" value="InterPro"/>
</dbReference>
<evidence type="ECO:0000313" key="14">
    <source>
        <dbReference type="EMBL" id="PAD73402.1"/>
    </source>
</evidence>
<dbReference type="PANTHER" id="PTHR42878:SF7">
    <property type="entry name" value="SENSOR HISTIDINE KINASE GLRK"/>
    <property type="match status" value="1"/>
</dbReference>
<comment type="catalytic activity">
    <reaction evidence="1">
        <text>ATP + protein L-histidine = ADP + protein N-phospho-L-histidine.</text>
        <dbReference type="EC" id="2.7.13.3"/>
    </reaction>
</comment>
<gene>
    <name evidence="14" type="ORF">CHH67_20170</name>
</gene>
<keyword evidence="12" id="KW-0472">Membrane</keyword>
<dbReference type="SMART" id="SM00388">
    <property type="entry name" value="HisKA"/>
    <property type="match status" value="1"/>
</dbReference>
<dbReference type="Gene3D" id="1.10.287.130">
    <property type="match status" value="1"/>
</dbReference>
<evidence type="ECO:0000256" key="11">
    <source>
        <dbReference type="SAM" id="MobiDB-lite"/>
    </source>
</evidence>
<feature type="domain" description="Histidine kinase" evidence="13">
    <location>
        <begin position="165"/>
        <end position="393"/>
    </location>
</feature>
<dbReference type="InterPro" id="IPR036890">
    <property type="entry name" value="HATPase_C_sf"/>
</dbReference>
<evidence type="ECO:0000256" key="3">
    <source>
        <dbReference type="ARBA" id="ARBA00012438"/>
    </source>
</evidence>
<evidence type="ECO:0000256" key="8">
    <source>
        <dbReference type="ARBA" id="ARBA00022840"/>
    </source>
</evidence>
<dbReference type="PRINTS" id="PR00344">
    <property type="entry name" value="BCTRLSENSOR"/>
</dbReference>
<evidence type="ECO:0000256" key="4">
    <source>
        <dbReference type="ARBA" id="ARBA00022553"/>
    </source>
</evidence>
<dbReference type="CDD" id="cd00082">
    <property type="entry name" value="HisKA"/>
    <property type="match status" value="1"/>
</dbReference>
<dbReference type="InterPro" id="IPR036097">
    <property type="entry name" value="HisK_dim/P_sf"/>
</dbReference>
<name>A0A268EJW4_9BACL</name>
<dbReference type="GO" id="GO:0030295">
    <property type="term" value="F:protein kinase activator activity"/>
    <property type="evidence" value="ECO:0007669"/>
    <property type="project" value="TreeGrafter"/>
</dbReference>
<dbReference type="Proteomes" id="UP000215596">
    <property type="component" value="Unassembled WGS sequence"/>
</dbReference>
<evidence type="ECO:0000256" key="6">
    <source>
        <dbReference type="ARBA" id="ARBA00022741"/>
    </source>
</evidence>
<evidence type="ECO:0000256" key="9">
    <source>
        <dbReference type="ARBA" id="ARBA00023012"/>
    </source>
</evidence>
<comment type="subcellular location">
    <subcellularLocation>
        <location evidence="2">Membrane</location>
    </subcellularLocation>
</comment>
<dbReference type="Gene3D" id="3.30.565.10">
    <property type="entry name" value="Histidine kinase-like ATPase, C-terminal domain"/>
    <property type="match status" value="1"/>
</dbReference>
<dbReference type="RefSeq" id="WP_095267183.1">
    <property type="nucleotide sequence ID" value="NZ_NPBY01000066.1"/>
</dbReference>
<dbReference type="EC" id="2.7.13.3" evidence="3"/>
<dbReference type="AlphaFoldDB" id="A0A268EJW4"/>
<keyword evidence="12" id="KW-0812">Transmembrane</keyword>
<keyword evidence="4" id="KW-0597">Phosphoprotein</keyword>
<dbReference type="GO" id="GO:0000156">
    <property type="term" value="F:phosphorelay response regulator activity"/>
    <property type="evidence" value="ECO:0007669"/>
    <property type="project" value="TreeGrafter"/>
</dbReference>
<keyword evidence="9" id="KW-0902">Two-component regulatory system</keyword>
<dbReference type="InterPro" id="IPR050351">
    <property type="entry name" value="BphY/WalK/GraS-like"/>
</dbReference>
<dbReference type="PANTHER" id="PTHR42878">
    <property type="entry name" value="TWO-COMPONENT HISTIDINE KINASE"/>
    <property type="match status" value="1"/>
</dbReference>
<evidence type="ECO:0000256" key="10">
    <source>
        <dbReference type="SAM" id="Coils"/>
    </source>
</evidence>
<keyword evidence="10" id="KW-0175">Coiled coil</keyword>
<feature type="transmembrane region" description="Helical" evidence="12">
    <location>
        <begin position="51"/>
        <end position="70"/>
    </location>
</feature>
<evidence type="ECO:0000256" key="5">
    <source>
        <dbReference type="ARBA" id="ARBA00022679"/>
    </source>
</evidence>
<dbReference type="GO" id="GO:0005524">
    <property type="term" value="F:ATP binding"/>
    <property type="evidence" value="ECO:0007669"/>
    <property type="project" value="UniProtKB-KW"/>
</dbReference>
<feature type="transmembrane region" description="Helical" evidence="12">
    <location>
        <begin position="12"/>
        <end position="36"/>
    </location>
</feature>
<dbReference type="InterPro" id="IPR003661">
    <property type="entry name" value="HisK_dim/P_dom"/>
</dbReference>
<feature type="region of interest" description="Disordered" evidence="11">
    <location>
        <begin position="227"/>
        <end position="249"/>
    </location>
</feature>
<feature type="compositionally biased region" description="Basic and acidic residues" evidence="11">
    <location>
        <begin position="228"/>
        <end position="240"/>
    </location>
</feature>
<evidence type="ECO:0000256" key="1">
    <source>
        <dbReference type="ARBA" id="ARBA00000085"/>
    </source>
</evidence>
<accession>A0A268EJW4</accession>
<protein>
    <recommendedName>
        <fullName evidence="3">histidine kinase</fullName>
        <ecNumber evidence="3">2.7.13.3</ecNumber>
    </recommendedName>
</protein>
<evidence type="ECO:0000256" key="12">
    <source>
        <dbReference type="SAM" id="Phobius"/>
    </source>
</evidence>
<evidence type="ECO:0000259" key="13">
    <source>
        <dbReference type="PROSITE" id="PS50109"/>
    </source>
</evidence>
<dbReference type="SMART" id="SM00387">
    <property type="entry name" value="HATPase_c"/>
    <property type="match status" value="1"/>
</dbReference>
<proteinExistence type="predicted"/>
<keyword evidence="5" id="KW-0808">Transferase</keyword>
<dbReference type="SUPFAM" id="SSF47384">
    <property type="entry name" value="Homodimeric domain of signal transducing histidine kinase"/>
    <property type="match status" value="1"/>
</dbReference>
<reference evidence="14 15" key="1">
    <citation type="submission" date="2017-07" db="EMBL/GenBank/DDBJ databases">
        <title>Isolation and whole genome analysis of endospore-forming bacteria from heroin.</title>
        <authorList>
            <person name="Kalinowski J."/>
            <person name="Ahrens B."/>
            <person name="Al-Dilaimi A."/>
            <person name="Winkler A."/>
            <person name="Wibberg D."/>
            <person name="Schleenbecker U."/>
            <person name="Ruckert C."/>
            <person name="Wolfel R."/>
            <person name="Grass G."/>
        </authorList>
    </citation>
    <scope>NUCLEOTIDE SEQUENCE [LARGE SCALE GENOMIC DNA]</scope>
    <source>
        <strain evidence="14 15">7537-G1</strain>
    </source>
</reference>
<dbReference type="SUPFAM" id="SSF55874">
    <property type="entry name" value="ATPase domain of HSP90 chaperone/DNA topoisomerase II/histidine kinase"/>
    <property type="match status" value="1"/>
</dbReference>
<sequence>MNSMVKMAFRFLRLTLLFVTALVISFIICAVGLLYIQEHLDWLNPVSPRTLLLSLGFILTIAFVCAYGWLVGKPLIYFIRWINRLSKGNYTEPGEHYRIKHYRKKHDHKEHDKEHDDLTEKPVYRYPFVLYKELLEQMSRLTEQLYKSEAERLNLEAKKQEWIASISHDLKTPLSYIEGYAHMLTAAEYHWSDEEKLDFSRQIRSKTAEMKQLIQELNQTSRWQVQQERGETDSLQEAKKRTPGAASSVNFPMNLQQDNIVDFVRDTVIDIANHPMAEHTLFTFTASEPVHMMEFDSKLFGRAVQNVLMNAAIHNPPGTQVTCDLGFRENSCLLVVEDDGVGIDEQALKRALYHSGKGIAIARAFIEAHSGHMNIVKSDGGGTRVEITLPMLDCDVELPCRTAK</sequence>
<keyword evidence="6" id="KW-0547">Nucleotide-binding</keyword>
<keyword evidence="7" id="KW-0418">Kinase</keyword>
<dbReference type="InterPro" id="IPR005467">
    <property type="entry name" value="His_kinase_dom"/>
</dbReference>
<keyword evidence="8" id="KW-0067">ATP-binding</keyword>
<organism evidence="14 15">
    <name type="scientific">Paenibacillus campinasensis</name>
    <dbReference type="NCBI Taxonomy" id="66347"/>
    <lineage>
        <taxon>Bacteria</taxon>
        <taxon>Bacillati</taxon>
        <taxon>Bacillota</taxon>
        <taxon>Bacilli</taxon>
        <taxon>Bacillales</taxon>
        <taxon>Paenibacillaceae</taxon>
        <taxon>Paenibacillus</taxon>
    </lineage>
</organism>
<dbReference type="PROSITE" id="PS50109">
    <property type="entry name" value="HIS_KIN"/>
    <property type="match status" value="1"/>
</dbReference>
<dbReference type="OrthoDB" id="368131at2"/>
<dbReference type="InterPro" id="IPR004358">
    <property type="entry name" value="Sig_transdc_His_kin-like_C"/>
</dbReference>
<evidence type="ECO:0000313" key="15">
    <source>
        <dbReference type="Proteomes" id="UP000215596"/>
    </source>
</evidence>